<sequence length="310" mass="34993">MAEGPYTRLRSLLPFIKREHSPSSDEAINPKRQRASVDMSQTHPQDSLAGQRTGSVSRMVPPVAATLAQATTLSAVLQPCSSGETQSSSSETEAVTQKIGPTASFKVIWFTFSPSCGRKGCKCSPLPVSKGRLMFLSPWARREIHKTNDTASFEIQLPGSQRNSVVMFLSWMDIHKLSSVEEKFPDVVNPTSLIDVLHLASRWENPRYENEVRRGIIRWVDTSKMTLQIPNSRGQVAEFVRKIMVLKHLTLIKLNALPQLDKVFNTDRETALASMKVLQDEYKKLPRRMRDGKVRSCVMDWKDELLLPEE</sequence>
<reference evidence="2" key="1">
    <citation type="submission" date="2021-12" db="EMBL/GenBank/DDBJ databases">
        <authorList>
            <person name="Zaccaron A."/>
            <person name="Stergiopoulos I."/>
        </authorList>
    </citation>
    <scope>NUCLEOTIDE SEQUENCE</scope>
    <source>
        <strain evidence="2">Race5_Kim</strain>
    </source>
</reference>
<dbReference type="GeneID" id="71983891"/>
<protein>
    <submittedName>
        <fullName evidence="2">Uncharacterized protein</fullName>
    </submittedName>
</protein>
<dbReference type="Proteomes" id="UP000756132">
    <property type="component" value="Chromosome 4"/>
</dbReference>
<feature type="region of interest" description="Disordered" evidence="1">
    <location>
        <begin position="13"/>
        <end position="56"/>
    </location>
</feature>
<gene>
    <name evidence="2" type="ORF">CLAFUR5_04013</name>
</gene>
<dbReference type="RefSeq" id="XP_047760917.1">
    <property type="nucleotide sequence ID" value="XM_047903161.1"/>
</dbReference>
<feature type="compositionally biased region" description="Polar residues" evidence="1">
    <location>
        <begin position="38"/>
        <end position="56"/>
    </location>
</feature>
<reference evidence="2" key="2">
    <citation type="journal article" date="2022" name="Microb. Genom.">
        <title>A chromosome-scale genome assembly of the tomato pathogen Cladosporium fulvum reveals a compartmentalized genome architecture and the presence of a dispensable chromosome.</title>
        <authorList>
            <person name="Zaccaron A.Z."/>
            <person name="Chen L.H."/>
            <person name="Samaras A."/>
            <person name="Stergiopoulos I."/>
        </authorList>
    </citation>
    <scope>NUCLEOTIDE SEQUENCE</scope>
    <source>
        <strain evidence="2">Race5_Kim</strain>
    </source>
</reference>
<dbReference type="EMBL" id="CP090166">
    <property type="protein sequence ID" value="UJO16551.1"/>
    <property type="molecule type" value="Genomic_DNA"/>
</dbReference>
<evidence type="ECO:0000313" key="2">
    <source>
        <dbReference type="EMBL" id="UJO16551.1"/>
    </source>
</evidence>
<accession>A0A9Q8LFD8</accession>
<proteinExistence type="predicted"/>
<keyword evidence="3" id="KW-1185">Reference proteome</keyword>
<dbReference type="AlphaFoldDB" id="A0A9Q8LFD8"/>
<evidence type="ECO:0000313" key="3">
    <source>
        <dbReference type="Proteomes" id="UP000756132"/>
    </source>
</evidence>
<name>A0A9Q8LFD8_PASFU</name>
<dbReference type="KEGG" id="ffu:CLAFUR5_04013"/>
<organism evidence="2 3">
    <name type="scientific">Passalora fulva</name>
    <name type="common">Tomato leaf mold</name>
    <name type="synonym">Cladosporium fulvum</name>
    <dbReference type="NCBI Taxonomy" id="5499"/>
    <lineage>
        <taxon>Eukaryota</taxon>
        <taxon>Fungi</taxon>
        <taxon>Dikarya</taxon>
        <taxon>Ascomycota</taxon>
        <taxon>Pezizomycotina</taxon>
        <taxon>Dothideomycetes</taxon>
        <taxon>Dothideomycetidae</taxon>
        <taxon>Mycosphaerellales</taxon>
        <taxon>Mycosphaerellaceae</taxon>
        <taxon>Fulvia</taxon>
    </lineage>
</organism>
<evidence type="ECO:0000256" key="1">
    <source>
        <dbReference type="SAM" id="MobiDB-lite"/>
    </source>
</evidence>